<keyword evidence="7 13" id="KW-0028">Amino-acid biosynthesis</keyword>
<dbReference type="Proteomes" id="UP000231962">
    <property type="component" value="Unassembled WGS sequence"/>
</dbReference>
<comment type="caution">
    <text evidence="16">The sequence shown here is derived from an EMBL/GenBank/DDBJ whole genome shotgun (WGS) entry which is preliminary data.</text>
</comment>
<dbReference type="HAMAP" id="MF_01026">
    <property type="entry name" value="LeuC_type1"/>
    <property type="match status" value="1"/>
</dbReference>
<feature type="domain" description="Aconitase/3-isopropylmalate dehydratase large subunit alpha/beta/alpha" evidence="14">
    <location>
        <begin position="6"/>
        <end position="456"/>
    </location>
</feature>
<dbReference type="OrthoDB" id="9802769at2"/>
<evidence type="ECO:0000256" key="12">
    <source>
        <dbReference type="ARBA" id="ARBA00023304"/>
    </source>
</evidence>
<keyword evidence="9 13" id="KW-0408">Iron</keyword>
<evidence type="ECO:0000256" key="11">
    <source>
        <dbReference type="ARBA" id="ARBA00023239"/>
    </source>
</evidence>
<evidence type="ECO:0000256" key="5">
    <source>
        <dbReference type="ARBA" id="ARBA00022430"/>
    </source>
</evidence>
<dbReference type="PANTHER" id="PTHR43822:SF9">
    <property type="entry name" value="3-ISOPROPYLMALATE DEHYDRATASE"/>
    <property type="match status" value="1"/>
</dbReference>
<dbReference type="InterPro" id="IPR001030">
    <property type="entry name" value="Acoase/IPM_deHydtase_lsu_aba"/>
</dbReference>
<evidence type="ECO:0000256" key="1">
    <source>
        <dbReference type="ARBA" id="ARBA00000491"/>
    </source>
</evidence>
<evidence type="ECO:0000259" key="14">
    <source>
        <dbReference type="Pfam" id="PF00330"/>
    </source>
</evidence>
<comment type="subunit">
    <text evidence="4 13">Heterodimer of LeuC and LeuD.</text>
</comment>
<dbReference type="EMBL" id="NPDZ01000013">
    <property type="protein sequence ID" value="PJZ72078.1"/>
    <property type="molecule type" value="Genomic_DNA"/>
</dbReference>
<sequence length="465" mass="50515">MKTMFEKIWEDHLVGELEGGSYLLYIDRHLIHEVTSPQAFEGIRMAGRKVRRPDATYATMDHNVSTRIRDIDSADPVSATQMKTLIKNCKENGITLYDINHPDQGIIHVIAPEMGLTHPGMTIVCGDSHTSTHGAFGALAFGIGTSEVEHVLATQTLLQRRAKTMEIRVDGKLSPHVTAKDIVLAVIGKIGTGGATGYVIEYRGSAIEALSMEARMTVCNMSIEAGARAGLIAPDQITFDYLKGKDFAPKGAEWDLAVKKWKYYVTDAGAKFDTSVVLHADEIAPQVTWGTSPGQVISIKGVVPDPKEASDPVEKVSIESALKYMDLKPGQKIEDVSINKVFIGSCTNSRIEDLRIASKTVLGKKVSPKVQAIVVPGSGRVKRQAEQEGLDKIFIEAGFEWRQPGCSMCLAMNDDVLNPGDRCASTSNRNFEGRQGKGGRTHLVSPAMAAAAAIEGHFVDIRNWG</sequence>
<comment type="pathway">
    <text evidence="3 13">Amino-acid biosynthesis; L-leucine biosynthesis; L-leucine from 3-methyl-2-oxobutanoate: step 2/4.</text>
</comment>
<evidence type="ECO:0000256" key="2">
    <source>
        <dbReference type="ARBA" id="ARBA00002695"/>
    </source>
</evidence>
<comment type="cofactor">
    <cofactor evidence="13">
        <name>[4Fe-4S] cluster</name>
        <dbReference type="ChEBI" id="CHEBI:49883"/>
    </cofactor>
    <text evidence="13">Binds 1 [4Fe-4S] cluster per subunit.</text>
</comment>
<evidence type="ECO:0000313" key="17">
    <source>
        <dbReference type="Proteomes" id="UP000231962"/>
    </source>
</evidence>
<dbReference type="GO" id="GO:0003861">
    <property type="term" value="F:3-isopropylmalate dehydratase activity"/>
    <property type="evidence" value="ECO:0007669"/>
    <property type="project" value="UniProtKB-UniRule"/>
</dbReference>
<keyword evidence="10 13" id="KW-0411">Iron-sulfur</keyword>
<evidence type="ECO:0000256" key="4">
    <source>
        <dbReference type="ARBA" id="ARBA00011271"/>
    </source>
</evidence>
<feature type="binding site" evidence="13">
    <location>
        <position position="409"/>
    </location>
    <ligand>
        <name>[4Fe-4S] cluster</name>
        <dbReference type="ChEBI" id="CHEBI:49883"/>
    </ligand>
</feature>
<feature type="binding site" evidence="13">
    <location>
        <position position="346"/>
    </location>
    <ligand>
        <name>[4Fe-4S] cluster</name>
        <dbReference type="ChEBI" id="CHEBI:49883"/>
    </ligand>
</feature>
<keyword evidence="11 13" id="KW-0456">Lyase</keyword>
<evidence type="ECO:0000313" key="18">
    <source>
        <dbReference type="Proteomes" id="UP000231990"/>
    </source>
</evidence>
<evidence type="ECO:0000256" key="13">
    <source>
        <dbReference type="HAMAP-Rule" id="MF_01026"/>
    </source>
</evidence>
<keyword evidence="17" id="KW-1185">Reference proteome</keyword>
<dbReference type="EMBL" id="NPDY01000030">
    <property type="protein sequence ID" value="PJZ68183.1"/>
    <property type="molecule type" value="Genomic_DNA"/>
</dbReference>
<dbReference type="InterPro" id="IPR036008">
    <property type="entry name" value="Aconitase_4Fe-4S_dom"/>
</dbReference>
<dbReference type="GO" id="GO:0051539">
    <property type="term" value="F:4 iron, 4 sulfur cluster binding"/>
    <property type="evidence" value="ECO:0007669"/>
    <property type="project" value="UniProtKB-KW"/>
</dbReference>
<dbReference type="SUPFAM" id="SSF53732">
    <property type="entry name" value="Aconitase iron-sulfur domain"/>
    <property type="match status" value="1"/>
</dbReference>
<dbReference type="AlphaFoldDB" id="A0A2M9ZJ47"/>
<dbReference type="Proteomes" id="UP000231990">
    <property type="component" value="Unassembled WGS sequence"/>
</dbReference>
<accession>A0A2M9ZJ47</accession>
<reference evidence="17 18" key="1">
    <citation type="submission" date="2017-07" db="EMBL/GenBank/DDBJ databases">
        <title>Leptospira spp. isolated from tropical soils.</title>
        <authorList>
            <person name="Thibeaux R."/>
            <person name="Iraola G."/>
            <person name="Ferres I."/>
            <person name="Bierque E."/>
            <person name="Girault D."/>
            <person name="Soupe-Gilbert M.-E."/>
            <person name="Picardeau M."/>
            <person name="Goarant C."/>
        </authorList>
    </citation>
    <scope>NUCLEOTIDE SEQUENCE [LARGE SCALE GENOMIC DNA]</scope>
    <source>
        <strain evidence="16 18">FH1-B-B1</strain>
        <strain evidence="15 17">FH1-B-C1</strain>
    </source>
</reference>
<dbReference type="PROSITE" id="PS01244">
    <property type="entry name" value="ACONITASE_2"/>
    <property type="match status" value="1"/>
</dbReference>
<gene>
    <name evidence="13 16" type="primary">leuC</name>
    <name evidence="15" type="ORF">CH360_17450</name>
    <name evidence="16" type="ORF">CH373_15880</name>
</gene>
<evidence type="ECO:0000256" key="9">
    <source>
        <dbReference type="ARBA" id="ARBA00023004"/>
    </source>
</evidence>
<dbReference type="PRINTS" id="PR00415">
    <property type="entry name" value="ACONITASE"/>
</dbReference>
<keyword evidence="12 13" id="KW-0100">Branched-chain amino acid biosynthesis</keyword>
<evidence type="ECO:0000256" key="7">
    <source>
        <dbReference type="ARBA" id="ARBA00022605"/>
    </source>
</evidence>
<evidence type="ECO:0000256" key="10">
    <source>
        <dbReference type="ARBA" id="ARBA00023014"/>
    </source>
</evidence>
<feature type="binding site" evidence="13">
    <location>
        <position position="406"/>
    </location>
    <ligand>
        <name>[4Fe-4S] cluster</name>
        <dbReference type="ChEBI" id="CHEBI:49883"/>
    </ligand>
</feature>
<dbReference type="PANTHER" id="PTHR43822">
    <property type="entry name" value="HOMOACONITASE, MITOCHONDRIAL-RELATED"/>
    <property type="match status" value="1"/>
</dbReference>
<protein>
    <recommendedName>
        <fullName evidence="13">3-isopropylmalate dehydratase large subunit</fullName>
        <ecNumber evidence="13">4.2.1.33</ecNumber>
    </recommendedName>
    <alternativeName>
        <fullName evidence="13">Alpha-IPM isomerase</fullName>
        <shortName evidence="13">IPMI</shortName>
    </alternativeName>
    <alternativeName>
        <fullName evidence="13">Isopropylmalate isomerase</fullName>
    </alternativeName>
</protein>
<dbReference type="Pfam" id="PF00330">
    <property type="entry name" value="Aconitase"/>
    <property type="match status" value="1"/>
</dbReference>
<evidence type="ECO:0000313" key="16">
    <source>
        <dbReference type="EMBL" id="PJZ72078.1"/>
    </source>
</evidence>
<dbReference type="Gene3D" id="3.30.499.10">
    <property type="entry name" value="Aconitase, domain 3"/>
    <property type="match status" value="2"/>
</dbReference>
<dbReference type="NCBIfam" id="NF009116">
    <property type="entry name" value="PRK12466.1"/>
    <property type="match status" value="1"/>
</dbReference>
<dbReference type="GO" id="GO:0046872">
    <property type="term" value="F:metal ion binding"/>
    <property type="evidence" value="ECO:0007669"/>
    <property type="project" value="UniProtKB-KW"/>
</dbReference>
<evidence type="ECO:0000256" key="8">
    <source>
        <dbReference type="ARBA" id="ARBA00022723"/>
    </source>
</evidence>
<dbReference type="GO" id="GO:0009098">
    <property type="term" value="P:L-leucine biosynthetic process"/>
    <property type="evidence" value="ECO:0007669"/>
    <property type="project" value="UniProtKB-UniRule"/>
</dbReference>
<dbReference type="UniPathway" id="UPA00048">
    <property type="reaction ID" value="UER00071"/>
</dbReference>
<dbReference type="CDD" id="cd01583">
    <property type="entry name" value="IPMI"/>
    <property type="match status" value="1"/>
</dbReference>
<evidence type="ECO:0000256" key="6">
    <source>
        <dbReference type="ARBA" id="ARBA00022485"/>
    </source>
</evidence>
<keyword evidence="5 13" id="KW-0432">Leucine biosynthesis</keyword>
<evidence type="ECO:0000313" key="15">
    <source>
        <dbReference type="EMBL" id="PJZ68183.1"/>
    </source>
</evidence>
<dbReference type="RefSeq" id="WP_100715389.1">
    <property type="nucleotide sequence ID" value="NZ_NPDY01000030.1"/>
</dbReference>
<comment type="function">
    <text evidence="2 13">Catalyzes the isomerization between 2-isopropylmalate and 3-isopropylmalate, via the formation of 2-isopropylmaleate.</text>
</comment>
<comment type="similarity">
    <text evidence="13">Belongs to the aconitase/IPM isomerase family. LeuC type 1 subfamily.</text>
</comment>
<dbReference type="NCBIfam" id="TIGR00170">
    <property type="entry name" value="leuC"/>
    <property type="match status" value="1"/>
</dbReference>
<dbReference type="PROSITE" id="PS00450">
    <property type="entry name" value="ACONITASE_1"/>
    <property type="match status" value="1"/>
</dbReference>
<dbReference type="InterPro" id="IPR004430">
    <property type="entry name" value="3-IsopropMal_deHydase_lsu"/>
</dbReference>
<proteinExistence type="inferred from homology"/>
<keyword evidence="6 13" id="KW-0004">4Fe-4S</keyword>
<name>A0A2M9ZJ47_9LEPT</name>
<dbReference type="InterPro" id="IPR018136">
    <property type="entry name" value="Aconitase_4Fe-4S_BS"/>
</dbReference>
<dbReference type="FunFam" id="3.30.499.10:FF:000007">
    <property type="entry name" value="3-isopropylmalate dehydratase large subunit"/>
    <property type="match status" value="1"/>
</dbReference>
<organism evidence="16 18">
    <name type="scientific">Leptospira perolatii</name>
    <dbReference type="NCBI Taxonomy" id="2023191"/>
    <lineage>
        <taxon>Bacteria</taxon>
        <taxon>Pseudomonadati</taxon>
        <taxon>Spirochaetota</taxon>
        <taxon>Spirochaetia</taxon>
        <taxon>Leptospirales</taxon>
        <taxon>Leptospiraceae</taxon>
        <taxon>Leptospira</taxon>
    </lineage>
</organism>
<dbReference type="InterPro" id="IPR050067">
    <property type="entry name" value="IPM_dehydratase_rel_enz"/>
</dbReference>
<keyword evidence="8 13" id="KW-0479">Metal-binding</keyword>
<dbReference type="NCBIfam" id="NF004016">
    <property type="entry name" value="PRK05478.1"/>
    <property type="match status" value="1"/>
</dbReference>
<evidence type="ECO:0000256" key="3">
    <source>
        <dbReference type="ARBA" id="ARBA00004729"/>
    </source>
</evidence>
<comment type="catalytic activity">
    <reaction evidence="1 13">
        <text>(2R,3S)-3-isopropylmalate = (2S)-2-isopropylmalate</text>
        <dbReference type="Rhea" id="RHEA:32287"/>
        <dbReference type="ChEBI" id="CHEBI:1178"/>
        <dbReference type="ChEBI" id="CHEBI:35121"/>
        <dbReference type="EC" id="4.2.1.33"/>
    </reaction>
</comment>
<dbReference type="InterPro" id="IPR015931">
    <property type="entry name" value="Acnase/IPM_dHydase_lsu_aba_1/3"/>
</dbReference>
<dbReference type="EC" id="4.2.1.33" evidence="13"/>
<dbReference type="InterPro" id="IPR033941">
    <property type="entry name" value="IPMI_cat"/>
</dbReference>